<name>A0AAD5W4F0_9AGAR</name>
<evidence type="ECO:0000256" key="1">
    <source>
        <dbReference type="SAM" id="MobiDB-lite"/>
    </source>
</evidence>
<evidence type="ECO:0000313" key="2">
    <source>
        <dbReference type="EMBL" id="KAJ3575240.1"/>
    </source>
</evidence>
<sequence>MALLASFLTNTQEQPPEDADDAQVDELLKRLTAADGVAKGVEERLDGIIDNLDLLLTALEKESGNDAEVPPETGGSDKTKEPSS</sequence>
<accession>A0AAD5W4F0</accession>
<dbReference type="EMBL" id="JANIEX010000043">
    <property type="protein sequence ID" value="KAJ3575240.1"/>
    <property type="molecule type" value="Genomic_DNA"/>
</dbReference>
<reference evidence="2" key="1">
    <citation type="submission" date="2022-07" db="EMBL/GenBank/DDBJ databases">
        <title>Genome Sequence of Leucocoprinus birnbaumii.</title>
        <authorList>
            <person name="Buettner E."/>
        </authorList>
    </citation>
    <scope>NUCLEOTIDE SEQUENCE</scope>
    <source>
        <strain evidence="2">VT141</strain>
    </source>
</reference>
<feature type="compositionally biased region" description="Basic and acidic residues" evidence="1">
    <location>
        <begin position="75"/>
        <end position="84"/>
    </location>
</feature>
<evidence type="ECO:0000313" key="3">
    <source>
        <dbReference type="Proteomes" id="UP001213000"/>
    </source>
</evidence>
<organism evidence="2 3">
    <name type="scientific">Leucocoprinus birnbaumii</name>
    <dbReference type="NCBI Taxonomy" id="56174"/>
    <lineage>
        <taxon>Eukaryota</taxon>
        <taxon>Fungi</taxon>
        <taxon>Dikarya</taxon>
        <taxon>Basidiomycota</taxon>
        <taxon>Agaricomycotina</taxon>
        <taxon>Agaricomycetes</taxon>
        <taxon>Agaricomycetidae</taxon>
        <taxon>Agaricales</taxon>
        <taxon>Agaricineae</taxon>
        <taxon>Agaricaceae</taxon>
        <taxon>Leucocoprinus</taxon>
    </lineage>
</organism>
<feature type="region of interest" description="Disordered" evidence="1">
    <location>
        <begin position="61"/>
        <end position="84"/>
    </location>
</feature>
<protein>
    <submittedName>
        <fullName evidence="2">Uncharacterized protein</fullName>
    </submittedName>
</protein>
<proteinExistence type="predicted"/>
<comment type="caution">
    <text evidence="2">The sequence shown here is derived from an EMBL/GenBank/DDBJ whole genome shotgun (WGS) entry which is preliminary data.</text>
</comment>
<keyword evidence="3" id="KW-1185">Reference proteome</keyword>
<dbReference type="Proteomes" id="UP001213000">
    <property type="component" value="Unassembled WGS sequence"/>
</dbReference>
<feature type="region of interest" description="Disordered" evidence="1">
    <location>
        <begin position="1"/>
        <end position="20"/>
    </location>
</feature>
<dbReference type="AlphaFoldDB" id="A0AAD5W4F0"/>
<gene>
    <name evidence="2" type="ORF">NP233_g1221</name>
</gene>